<dbReference type="SMART" id="SM00448">
    <property type="entry name" value="REC"/>
    <property type="match status" value="1"/>
</dbReference>
<dbReference type="PANTHER" id="PTHR48111">
    <property type="entry name" value="REGULATOR OF RPOS"/>
    <property type="match status" value="1"/>
</dbReference>
<dbReference type="GO" id="GO:0005829">
    <property type="term" value="C:cytosol"/>
    <property type="evidence" value="ECO:0007669"/>
    <property type="project" value="TreeGrafter"/>
</dbReference>
<dbReference type="AlphaFoldDB" id="A0A1P8K4A3"/>
<dbReference type="PROSITE" id="PS50110">
    <property type="entry name" value="RESPONSE_REGULATORY"/>
    <property type="match status" value="1"/>
</dbReference>
<feature type="domain" description="Response regulatory" evidence="7">
    <location>
        <begin position="2"/>
        <end position="114"/>
    </location>
</feature>
<evidence type="ECO:0000256" key="1">
    <source>
        <dbReference type="ARBA" id="ARBA00022553"/>
    </source>
</evidence>
<dbReference type="OrthoDB" id="9802155at2"/>
<protein>
    <recommendedName>
        <fullName evidence="7">Response regulatory domain-containing protein</fullName>
    </recommendedName>
</protein>
<keyword evidence="5" id="KW-0804">Transcription</keyword>
<evidence type="ECO:0000313" key="8">
    <source>
        <dbReference type="EMBL" id="APW40826.1"/>
    </source>
</evidence>
<dbReference type="STRING" id="1842727.RD110_20185"/>
<dbReference type="SUPFAM" id="SSF52172">
    <property type="entry name" value="CheY-like"/>
    <property type="match status" value="1"/>
</dbReference>
<evidence type="ECO:0000256" key="4">
    <source>
        <dbReference type="ARBA" id="ARBA00023125"/>
    </source>
</evidence>
<dbReference type="Pfam" id="PF00072">
    <property type="entry name" value="Response_reg"/>
    <property type="match status" value="1"/>
</dbReference>
<dbReference type="Proteomes" id="UP000186609">
    <property type="component" value="Chromosome"/>
</dbReference>
<dbReference type="EMBL" id="CP019236">
    <property type="protein sequence ID" value="APW40826.1"/>
    <property type="molecule type" value="Genomic_DNA"/>
</dbReference>
<feature type="modified residue" description="4-aspartylphosphate" evidence="6">
    <location>
        <position position="51"/>
    </location>
</feature>
<evidence type="ECO:0000313" key="9">
    <source>
        <dbReference type="Proteomes" id="UP000186609"/>
    </source>
</evidence>
<evidence type="ECO:0000256" key="5">
    <source>
        <dbReference type="ARBA" id="ARBA00023163"/>
    </source>
</evidence>
<reference evidence="8 9" key="1">
    <citation type="submission" date="2017-01" db="EMBL/GenBank/DDBJ databases">
        <authorList>
            <person name="Mah S.A."/>
            <person name="Swanson W.J."/>
            <person name="Moy G.W."/>
            <person name="Vacquier V.D."/>
        </authorList>
    </citation>
    <scope>NUCLEOTIDE SEQUENCE [LARGE SCALE GENOMIC DNA]</scope>
    <source>
        <strain evidence="8 9">DCY110</strain>
    </source>
</reference>
<evidence type="ECO:0000256" key="6">
    <source>
        <dbReference type="PROSITE-ProRule" id="PRU00169"/>
    </source>
</evidence>
<keyword evidence="1 6" id="KW-0597">Phosphoprotein</keyword>
<proteinExistence type="predicted"/>
<dbReference type="KEGG" id="rhy:RD110_20185"/>
<evidence type="ECO:0000256" key="2">
    <source>
        <dbReference type="ARBA" id="ARBA00023012"/>
    </source>
</evidence>
<name>A0A1P8K4A3_9BURK</name>
<organism evidence="8 9">
    <name type="scientific">Rhodoferax koreensis</name>
    <dbReference type="NCBI Taxonomy" id="1842727"/>
    <lineage>
        <taxon>Bacteria</taxon>
        <taxon>Pseudomonadati</taxon>
        <taxon>Pseudomonadota</taxon>
        <taxon>Betaproteobacteria</taxon>
        <taxon>Burkholderiales</taxon>
        <taxon>Comamonadaceae</taxon>
        <taxon>Rhodoferax</taxon>
    </lineage>
</organism>
<evidence type="ECO:0000256" key="3">
    <source>
        <dbReference type="ARBA" id="ARBA00023015"/>
    </source>
</evidence>
<dbReference type="InterPro" id="IPR001789">
    <property type="entry name" value="Sig_transdc_resp-reg_receiver"/>
</dbReference>
<dbReference type="GO" id="GO:0032993">
    <property type="term" value="C:protein-DNA complex"/>
    <property type="evidence" value="ECO:0007669"/>
    <property type="project" value="TreeGrafter"/>
</dbReference>
<dbReference type="PANTHER" id="PTHR48111:SF1">
    <property type="entry name" value="TWO-COMPONENT RESPONSE REGULATOR ORR33"/>
    <property type="match status" value="1"/>
</dbReference>
<dbReference type="InterPro" id="IPR039420">
    <property type="entry name" value="WalR-like"/>
</dbReference>
<accession>A0A1P8K4A3</accession>
<keyword evidence="2" id="KW-0902">Two-component regulatory system</keyword>
<dbReference type="GO" id="GO:0000976">
    <property type="term" value="F:transcription cis-regulatory region binding"/>
    <property type="evidence" value="ECO:0007669"/>
    <property type="project" value="TreeGrafter"/>
</dbReference>
<dbReference type="Gene3D" id="3.40.50.2300">
    <property type="match status" value="1"/>
</dbReference>
<gene>
    <name evidence="8" type="ORF">RD110_20185</name>
</gene>
<keyword evidence="4" id="KW-0238">DNA-binding</keyword>
<evidence type="ECO:0000259" key="7">
    <source>
        <dbReference type="PROSITE" id="PS50110"/>
    </source>
</evidence>
<dbReference type="InterPro" id="IPR011006">
    <property type="entry name" value="CheY-like_superfamily"/>
</dbReference>
<keyword evidence="3" id="KW-0805">Transcription regulation</keyword>
<dbReference type="GO" id="GO:0000156">
    <property type="term" value="F:phosphorelay response regulator activity"/>
    <property type="evidence" value="ECO:0007669"/>
    <property type="project" value="TreeGrafter"/>
</dbReference>
<dbReference type="GO" id="GO:0006355">
    <property type="term" value="P:regulation of DNA-templated transcription"/>
    <property type="evidence" value="ECO:0007669"/>
    <property type="project" value="TreeGrafter"/>
</dbReference>
<sequence length="121" mass="13113">MSYLYVEDNEDIREAFGALIEADHRHITAVADAEAALALFGTRHFDVLITDVSLPGLSGTDLAREWLKPDPLRWVLLLSGYAFGHGLQGIGANVRALVKTCDPGELEALLEKIEATLAPNA</sequence>
<keyword evidence="9" id="KW-1185">Reference proteome</keyword>